<evidence type="ECO:0000313" key="1">
    <source>
        <dbReference type="EMBL" id="GAX60003.1"/>
    </source>
</evidence>
<comment type="caution">
    <text evidence="1">The sequence shown here is derived from an EMBL/GenBank/DDBJ whole genome shotgun (WGS) entry which is preliminary data.</text>
</comment>
<accession>A0A286TVU0</accession>
<sequence>MRVKGRKSEAIDAYLESIRTSHDFRTSYVIVFVLAQQSAVSDPSGDRRMLLALEAADPYRPEARILLNKLFEP</sequence>
<dbReference type="Proteomes" id="UP000218542">
    <property type="component" value="Unassembled WGS sequence"/>
</dbReference>
<organism evidence="1 2">
    <name type="scientific">Candidatus Scalindua japonica</name>
    <dbReference type="NCBI Taxonomy" id="1284222"/>
    <lineage>
        <taxon>Bacteria</taxon>
        <taxon>Pseudomonadati</taxon>
        <taxon>Planctomycetota</taxon>
        <taxon>Candidatus Brocadiia</taxon>
        <taxon>Candidatus Brocadiales</taxon>
        <taxon>Candidatus Scalinduaceae</taxon>
        <taxon>Candidatus Scalindua</taxon>
    </lineage>
</organism>
<proteinExistence type="predicted"/>
<dbReference type="EMBL" id="BAOS01000005">
    <property type="protein sequence ID" value="GAX60003.1"/>
    <property type="molecule type" value="Genomic_DNA"/>
</dbReference>
<evidence type="ECO:0000313" key="2">
    <source>
        <dbReference type="Proteomes" id="UP000218542"/>
    </source>
</evidence>
<dbReference type="AlphaFoldDB" id="A0A286TVU0"/>
<reference evidence="2" key="1">
    <citation type="journal article" date="2017" name="Environ. Microbiol. Rep.">
        <title>Genetic Diversity of Marine Anaerobic Ammonium-Oxidizing Bacteria as Revealed by Genomic and Proteomic Analyses of 'Candidatus Scalindua japonica'.</title>
        <authorList>
            <person name="Oshiki M."/>
            <person name="Mizuto K."/>
            <person name="Kimura Z."/>
            <person name="Kindaichi T."/>
            <person name="Satoh H."/>
            <person name="Okabe S."/>
        </authorList>
    </citation>
    <scope>NUCLEOTIDE SEQUENCE [LARGE SCALE GENOMIC DNA]</scope>
    <source>
        <strain evidence="2">husup-a2</strain>
    </source>
</reference>
<name>A0A286TVU0_9BACT</name>
<gene>
    <name evidence="1" type="ORF">SCALIN_C05_0088</name>
</gene>
<protein>
    <submittedName>
        <fullName evidence="1">Spermine synthase</fullName>
    </submittedName>
</protein>
<keyword evidence="2" id="KW-1185">Reference proteome</keyword>